<dbReference type="InterPro" id="IPR026533">
    <property type="entry name" value="NTPase/PRRC1"/>
</dbReference>
<keyword evidence="4 11" id="KW-0378">Hydrolase</keyword>
<dbReference type="Pfam" id="PF01931">
    <property type="entry name" value="NTPase_I-T"/>
    <property type="match status" value="1"/>
</dbReference>
<keyword evidence="16" id="KW-1185">Reference proteome</keyword>
<comment type="function">
    <text evidence="11">Phosphatase that hydrolyzes non-canonical purine nucleotides such as XTP and ITP to their respective diphosphate derivatives. Probably excludes non-canonical purines from DNA/RNA precursor pool, thus preventing their incorporation into DNA/RNA and avoiding chromosomal lesions.</text>
</comment>
<dbReference type="PANTHER" id="PTHR34699:SF2">
    <property type="entry name" value="NON-CANONICAL PURINE NTP PHOSPHATASE_PRRC1 DOMAIN-CONTAINING PROTEIN"/>
    <property type="match status" value="1"/>
</dbReference>
<feature type="binding site" evidence="11">
    <location>
        <position position="70"/>
    </location>
    <ligand>
        <name>Mg(2+)</name>
        <dbReference type="ChEBI" id="CHEBI:18420"/>
    </ligand>
</feature>
<dbReference type="GO" id="GO:0103023">
    <property type="term" value="F:ITPase activity"/>
    <property type="evidence" value="ECO:0007669"/>
    <property type="project" value="UniProtKB-EC"/>
</dbReference>
<name>A0AAW8NQG9_9GAMM</name>
<dbReference type="GO" id="GO:0006772">
    <property type="term" value="P:thiamine metabolic process"/>
    <property type="evidence" value="ECO:0007669"/>
    <property type="project" value="TreeGrafter"/>
</dbReference>
<comment type="caution">
    <text evidence="11">Lacks conserved residue(s) required for the propagation of feature annotation.</text>
</comment>
<keyword evidence="6 11" id="KW-0546">Nucleotide metabolism</keyword>
<dbReference type="Gene3D" id="3.90.950.10">
    <property type="match status" value="1"/>
</dbReference>
<evidence type="ECO:0000256" key="3">
    <source>
        <dbReference type="ARBA" id="ARBA00022741"/>
    </source>
</evidence>
<dbReference type="InterPro" id="IPR029001">
    <property type="entry name" value="ITPase-like_fam"/>
</dbReference>
<keyword evidence="2 11" id="KW-0479">Metal-binding</keyword>
<comment type="cofactor">
    <cofactor evidence="1">
        <name>Mn(2+)</name>
        <dbReference type="ChEBI" id="CHEBI:29035"/>
    </cofactor>
</comment>
<evidence type="ECO:0000256" key="7">
    <source>
        <dbReference type="ARBA" id="ARBA00023211"/>
    </source>
</evidence>
<evidence type="ECO:0000256" key="5">
    <source>
        <dbReference type="ARBA" id="ARBA00022842"/>
    </source>
</evidence>
<proteinExistence type="inferred from homology"/>
<comment type="catalytic activity">
    <reaction evidence="9 11">
        <text>XTP + H2O = XDP + phosphate + H(+)</text>
        <dbReference type="Rhea" id="RHEA:28406"/>
        <dbReference type="ChEBI" id="CHEBI:15377"/>
        <dbReference type="ChEBI" id="CHEBI:15378"/>
        <dbReference type="ChEBI" id="CHEBI:43474"/>
        <dbReference type="ChEBI" id="CHEBI:59884"/>
        <dbReference type="ChEBI" id="CHEBI:61314"/>
        <dbReference type="EC" id="3.6.1.73"/>
    </reaction>
</comment>
<keyword evidence="5 11" id="KW-0460">Magnesium</keyword>
<sequence length="179" mass="19450">MKAAIRIIVGSKNPVKVAAAQVAFERLFPEYLIQCDGVDTPSLVADQPMTDAETKLGAINRVKHCQSVYQADYYIAMEGGVDLFEHGPATFAYIAIAHKEQVSIGRGAQLPLPMAVYQALTQGQELGHVMDAMFDTVNIKQKGGAISLLTNGNETRQSNYTQAIILAMAAILHPELYIN</sequence>
<dbReference type="EMBL" id="JAPMLD010000001">
    <property type="protein sequence ID" value="MDW4823137.1"/>
    <property type="molecule type" value="Genomic_DNA"/>
</dbReference>
<dbReference type="NCBIfam" id="NF003459">
    <property type="entry name" value="PRK05074.1"/>
    <property type="match status" value="1"/>
</dbReference>
<dbReference type="FunFam" id="3.90.950.10:FF:000002">
    <property type="entry name" value="Inosine/xanthosine triphosphatase"/>
    <property type="match status" value="1"/>
</dbReference>
<comment type="catalytic activity">
    <reaction evidence="8 11">
        <text>ITP + H2O = IDP + phosphate + H(+)</text>
        <dbReference type="Rhea" id="RHEA:28330"/>
        <dbReference type="ChEBI" id="CHEBI:15377"/>
        <dbReference type="ChEBI" id="CHEBI:15378"/>
        <dbReference type="ChEBI" id="CHEBI:43474"/>
        <dbReference type="ChEBI" id="CHEBI:58280"/>
        <dbReference type="ChEBI" id="CHEBI:61402"/>
        <dbReference type="EC" id="3.6.1.73"/>
    </reaction>
</comment>
<comment type="subunit">
    <text evidence="11">Homodimer.</text>
</comment>
<comment type="similarity">
    <text evidence="10 11">Belongs to the YjjX NTPase family.</text>
</comment>
<dbReference type="PANTHER" id="PTHR34699">
    <property type="match status" value="1"/>
</dbReference>
<keyword evidence="7 11" id="KW-0464">Manganese</keyword>
<evidence type="ECO:0000256" key="4">
    <source>
        <dbReference type="ARBA" id="ARBA00022801"/>
    </source>
</evidence>
<dbReference type="Proteomes" id="UP001259340">
    <property type="component" value="Unassembled WGS sequence"/>
</dbReference>
<dbReference type="HAMAP" id="MF_00648">
    <property type="entry name" value="Non_canon_purine_NTPase_YjjX"/>
    <property type="match status" value="1"/>
</dbReference>
<dbReference type="GO" id="GO:0009117">
    <property type="term" value="P:nucleotide metabolic process"/>
    <property type="evidence" value="ECO:0007669"/>
    <property type="project" value="UniProtKB-KW"/>
</dbReference>
<feature type="domain" description="Non-canonical purine NTP phosphatase/PRRC1" evidence="12">
    <location>
        <begin position="10"/>
        <end position="171"/>
    </location>
</feature>
<reference evidence="14 16" key="1">
    <citation type="journal article" date="2022" name="bioRxiv">
        <title>Prophages regulate Shewanella fidelis 3313 motility and biofilm formation: implications for gut colonization dynamics in Ciona robusta.</title>
        <authorList>
            <person name="Natarajan O."/>
            <person name="Gibboney S.L."/>
            <person name="Young M.N."/>
            <person name="Lim S.J."/>
            <person name="Pluta N."/>
            <person name="Atkinson C.G."/>
            <person name="Leigh B.A."/>
            <person name="Liberti A."/>
            <person name="Kees E.D."/>
            <person name="Breitbart M."/>
            <person name="Gralnick J.A."/>
            <person name="Dishaw L.J."/>
        </authorList>
    </citation>
    <scope>NUCLEOTIDE SEQUENCE [LARGE SCALE GENOMIC DNA]</scope>
    <source>
        <strain evidence="14 16">JG4066</strain>
    </source>
</reference>
<dbReference type="GO" id="GO:0000166">
    <property type="term" value="F:nucleotide binding"/>
    <property type="evidence" value="ECO:0007669"/>
    <property type="project" value="UniProtKB-KW"/>
</dbReference>
<evidence type="ECO:0000313" key="14">
    <source>
        <dbReference type="EMBL" id="MDW4823137.1"/>
    </source>
</evidence>
<evidence type="ECO:0000256" key="1">
    <source>
        <dbReference type="ARBA" id="ARBA00001936"/>
    </source>
</evidence>
<comment type="cofactor">
    <cofactor evidence="11">
        <name>Mg(2+)</name>
        <dbReference type="ChEBI" id="CHEBI:18420"/>
    </cofactor>
    <cofactor evidence="11">
        <name>Mn(2+)</name>
        <dbReference type="ChEBI" id="CHEBI:29035"/>
    </cofactor>
    <text evidence="11">Binds 1 divalent metal cation per subunit; can use either Mg(2+) or Mn(2+).</text>
</comment>
<evidence type="ECO:0000259" key="12">
    <source>
        <dbReference type="Pfam" id="PF01931"/>
    </source>
</evidence>
<reference evidence="13" key="2">
    <citation type="submission" date="2022-11" db="EMBL/GenBank/DDBJ databases">
        <title>Prophages regulate Shewanella fidelis motility and biofilm formation: implications for gut colonization dynamics in Ciona robusta.</title>
        <authorList>
            <person name="Natarajan O."/>
            <person name="Gibboney S.L."/>
            <person name="Young M.N."/>
            <person name="Lim S.J."/>
            <person name="Pluta N."/>
            <person name="Atkinson C.G.F."/>
            <person name="Leigh B.A."/>
            <person name="Liberti A."/>
            <person name="Kees E."/>
            <person name="Breitbart M."/>
            <person name="Gralnick J."/>
            <person name="Dishaw L.J."/>
        </authorList>
    </citation>
    <scope>NUCLEOTIDE SEQUENCE</scope>
    <source>
        <strain evidence="13">3313</strain>
    </source>
</reference>
<dbReference type="AlphaFoldDB" id="A0AAW8NQG9"/>
<dbReference type="EMBL" id="JAPMLE010000001">
    <property type="protein sequence ID" value="MDR8525055.1"/>
    <property type="molecule type" value="Genomic_DNA"/>
</dbReference>
<evidence type="ECO:0000256" key="2">
    <source>
        <dbReference type="ARBA" id="ARBA00022723"/>
    </source>
</evidence>
<dbReference type="Proteomes" id="UP001271263">
    <property type="component" value="Unassembled WGS sequence"/>
</dbReference>
<evidence type="ECO:0000256" key="8">
    <source>
        <dbReference type="ARBA" id="ARBA00048174"/>
    </source>
</evidence>
<dbReference type="InterPro" id="IPR050299">
    <property type="entry name" value="YjjX_NTPase"/>
</dbReference>
<dbReference type="RefSeq" id="WP_310655369.1">
    <property type="nucleotide sequence ID" value="NZ_JAPMLA010000002.1"/>
</dbReference>
<keyword evidence="3 11" id="KW-0547">Nucleotide-binding</keyword>
<dbReference type="NCBIfam" id="TIGR00258">
    <property type="entry name" value="inosine/xanthosine triphosphatase"/>
    <property type="match status" value="1"/>
</dbReference>
<dbReference type="GO" id="GO:0046872">
    <property type="term" value="F:metal ion binding"/>
    <property type="evidence" value="ECO:0007669"/>
    <property type="project" value="UniProtKB-KW"/>
</dbReference>
<protein>
    <recommendedName>
        <fullName evidence="11">Inosine/xanthosine triphosphatase</fullName>
        <shortName evidence="11">ITPase/XTPase</shortName>
        <ecNumber evidence="11">3.6.1.73</ecNumber>
    </recommendedName>
    <alternativeName>
        <fullName evidence="11">Non-canonical purine NTP phosphatase</fullName>
    </alternativeName>
    <alternativeName>
        <fullName evidence="11">Non-standard purine NTP phosphatase</fullName>
    </alternativeName>
    <alternativeName>
        <fullName evidence="11">Nucleoside-triphosphate phosphatase</fullName>
        <shortName evidence="11">NTPase</shortName>
    </alternativeName>
</protein>
<gene>
    <name evidence="13" type="primary">yjjX</name>
    <name evidence="13" type="ORF">OS133_15640</name>
    <name evidence="14" type="ORF">OS134_03500</name>
</gene>
<evidence type="ECO:0000256" key="6">
    <source>
        <dbReference type="ARBA" id="ARBA00023080"/>
    </source>
</evidence>
<organism evidence="13 15">
    <name type="scientific">Shewanella fidelis</name>
    <dbReference type="NCBI Taxonomy" id="173509"/>
    <lineage>
        <taxon>Bacteria</taxon>
        <taxon>Pseudomonadati</taxon>
        <taxon>Pseudomonadota</taxon>
        <taxon>Gammaproteobacteria</taxon>
        <taxon>Alteromonadales</taxon>
        <taxon>Shewanellaceae</taxon>
        <taxon>Shewanella</taxon>
    </lineage>
</organism>
<evidence type="ECO:0000313" key="13">
    <source>
        <dbReference type="EMBL" id="MDR8525055.1"/>
    </source>
</evidence>
<evidence type="ECO:0000313" key="15">
    <source>
        <dbReference type="Proteomes" id="UP001259340"/>
    </source>
</evidence>
<evidence type="ECO:0000256" key="9">
    <source>
        <dbReference type="ARBA" id="ARBA00048781"/>
    </source>
</evidence>
<evidence type="ECO:0000313" key="16">
    <source>
        <dbReference type="Proteomes" id="UP001271263"/>
    </source>
</evidence>
<accession>A0AAW8NQG9</accession>
<evidence type="ECO:0000256" key="11">
    <source>
        <dbReference type="HAMAP-Rule" id="MF_00648"/>
    </source>
</evidence>
<dbReference type="EC" id="3.6.1.73" evidence="11"/>
<evidence type="ECO:0000256" key="10">
    <source>
        <dbReference type="ARBA" id="ARBA00060855"/>
    </source>
</evidence>
<dbReference type="InterPro" id="IPR002786">
    <property type="entry name" value="Non_canon_purine_NTPase"/>
</dbReference>
<comment type="caution">
    <text evidence="13">The sequence shown here is derived from an EMBL/GenBank/DDBJ whole genome shotgun (WGS) entry which is preliminary data.</text>
</comment>
<dbReference type="SUPFAM" id="SSF52972">
    <property type="entry name" value="ITPase-like"/>
    <property type="match status" value="1"/>
</dbReference>